<dbReference type="Pfam" id="PF00071">
    <property type="entry name" value="Ras"/>
    <property type="match status" value="1"/>
</dbReference>
<dbReference type="AlphaFoldDB" id="A0A1J4KZZ8"/>
<keyword evidence="5" id="KW-1185">Reference proteome</keyword>
<dbReference type="PRINTS" id="PR00449">
    <property type="entry name" value="RASTRNSFRMNG"/>
</dbReference>
<dbReference type="SMART" id="SM00174">
    <property type="entry name" value="RHO"/>
    <property type="match status" value="1"/>
</dbReference>
<dbReference type="SMART" id="SM00173">
    <property type="entry name" value="RAS"/>
    <property type="match status" value="1"/>
</dbReference>
<reference evidence="4" key="1">
    <citation type="submission" date="2016-10" db="EMBL/GenBank/DDBJ databases">
        <authorList>
            <person name="Benchimol M."/>
            <person name="Almeida L.G."/>
            <person name="Vasconcelos A.T."/>
            <person name="Perreira-Neves A."/>
            <person name="Rosa I.A."/>
            <person name="Tasca T."/>
            <person name="Bogo M.R."/>
            <person name="de Souza W."/>
        </authorList>
    </citation>
    <scope>NUCLEOTIDE SEQUENCE [LARGE SCALE GENOMIC DNA]</scope>
    <source>
        <strain evidence="4">K</strain>
    </source>
</reference>
<dbReference type="InterPro" id="IPR001806">
    <property type="entry name" value="Small_GTPase"/>
</dbReference>
<evidence type="ECO:0000256" key="3">
    <source>
        <dbReference type="SAM" id="MobiDB-lite"/>
    </source>
</evidence>
<gene>
    <name evidence="4" type="ORF">TRFO_12919</name>
</gene>
<feature type="region of interest" description="Disordered" evidence="3">
    <location>
        <begin position="149"/>
        <end position="181"/>
    </location>
</feature>
<dbReference type="InterPro" id="IPR005225">
    <property type="entry name" value="Small_GTP-bd"/>
</dbReference>
<proteinExistence type="predicted"/>
<dbReference type="NCBIfam" id="TIGR00231">
    <property type="entry name" value="small_GTP"/>
    <property type="match status" value="1"/>
</dbReference>
<evidence type="ECO:0000313" key="5">
    <source>
        <dbReference type="Proteomes" id="UP000179807"/>
    </source>
</evidence>
<name>A0A1J4KZZ8_9EUKA</name>
<evidence type="ECO:0000256" key="1">
    <source>
        <dbReference type="ARBA" id="ARBA00022741"/>
    </source>
</evidence>
<keyword evidence="2" id="KW-0342">GTP-binding</keyword>
<dbReference type="InterPro" id="IPR050227">
    <property type="entry name" value="Rab"/>
</dbReference>
<accession>A0A1J4KZZ8</accession>
<dbReference type="Proteomes" id="UP000179807">
    <property type="component" value="Unassembled WGS sequence"/>
</dbReference>
<dbReference type="GO" id="GO:0003924">
    <property type="term" value="F:GTPase activity"/>
    <property type="evidence" value="ECO:0007669"/>
    <property type="project" value="InterPro"/>
</dbReference>
<dbReference type="RefSeq" id="XP_068369969.1">
    <property type="nucleotide sequence ID" value="XM_068496928.1"/>
</dbReference>
<dbReference type="PROSITE" id="PS51419">
    <property type="entry name" value="RAB"/>
    <property type="match status" value="1"/>
</dbReference>
<protein>
    <submittedName>
        <fullName evidence="4">Ras family protein</fullName>
    </submittedName>
</protein>
<sequence>MINQCIYGSVSAEHQPTVGIDFFAKAYNIDNKVVRVQIWDTAGQEKFHSLIPSYIRPSTVTVLCYDITSRSSFEGLDRWFKMVTEIANPQFFVVGNKVDLEDQRVVSTEEGQKFAEAHQTQFIETSARTATNINELFDRIAHINLNQATTTPKSAEEAPAPLDGKQLAEQPNAQSGGSSCC</sequence>
<dbReference type="VEuPathDB" id="TrichDB:TRFO_12919"/>
<organism evidence="4 5">
    <name type="scientific">Tritrichomonas foetus</name>
    <dbReference type="NCBI Taxonomy" id="1144522"/>
    <lineage>
        <taxon>Eukaryota</taxon>
        <taxon>Metamonada</taxon>
        <taxon>Parabasalia</taxon>
        <taxon>Tritrichomonadida</taxon>
        <taxon>Tritrichomonadidae</taxon>
        <taxon>Tritrichomonas</taxon>
    </lineage>
</organism>
<dbReference type="SMART" id="SM00175">
    <property type="entry name" value="RAB"/>
    <property type="match status" value="1"/>
</dbReference>
<dbReference type="GeneID" id="94831632"/>
<dbReference type="InterPro" id="IPR027417">
    <property type="entry name" value="P-loop_NTPase"/>
</dbReference>
<feature type="compositionally biased region" description="Polar residues" evidence="3">
    <location>
        <begin position="169"/>
        <end position="181"/>
    </location>
</feature>
<dbReference type="OrthoDB" id="9989112at2759"/>
<dbReference type="SUPFAM" id="SSF52540">
    <property type="entry name" value="P-loop containing nucleoside triphosphate hydrolases"/>
    <property type="match status" value="1"/>
</dbReference>
<dbReference type="EMBL" id="MLAK01000068">
    <property type="protein sequence ID" value="OHT16833.1"/>
    <property type="molecule type" value="Genomic_DNA"/>
</dbReference>
<evidence type="ECO:0000313" key="4">
    <source>
        <dbReference type="EMBL" id="OHT16833.1"/>
    </source>
</evidence>
<dbReference type="PANTHER" id="PTHR47977">
    <property type="entry name" value="RAS-RELATED PROTEIN RAB"/>
    <property type="match status" value="1"/>
</dbReference>
<dbReference type="Gene3D" id="3.40.50.300">
    <property type="entry name" value="P-loop containing nucleotide triphosphate hydrolases"/>
    <property type="match status" value="1"/>
</dbReference>
<keyword evidence="1" id="KW-0547">Nucleotide-binding</keyword>
<dbReference type="CDD" id="cd01861">
    <property type="entry name" value="Rab6"/>
    <property type="match status" value="1"/>
</dbReference>
<evidence type="ECO:0000256" key="2">
    <source>
        <dbReference type="ARBA" id="ARBA00023134"/>
    </source>
</evidence>
<dbReference type="PROSITE" id="PS51420">
    <property type="entry name" value="RHO"/>
    <property type="match status" value="1"/>
</dbReference>
<dbReference type="GO" id="GO:0005525">
    <property type="term" value="F:GTP binding"/>
    <property type="evidence" value="ECO:0007669"/>
    <property type="project" value="UniProtKB-KW"/>
</dbReference>
<dbReference type="PROSITE" id="PS51421">
    <property type="entry name" value="RAS"/>
    <property type="match status" value="1"/>
</dbReference>
<comment type="caution">
    <text evidence="4">The sequence shown here is derived from an EMBL/GenBank/DDBJ whole genome shotgun (WGS) entry which is preliminary data.</text>
</comment>
<dbReference type="FunFam" id="3.40.50.300:FF:001447">
    <property type="entry name" value="Ras-related protein Rab-1B"/>
    <property type="match status" value="1"/>
</dbReference>